<evidence type="ECO:0000256" key="1">
    <source>
        <dbReference type="SAM" id="SignalP"/>
    </source>
</evidence>
<organism evidence="3 4">
    <name type="scientific">Sphingomonas japonica</name>
    <dbReference type="NCBI Taxonomy" id="511662"/>
    <lineage>
        <taxon>Bacteria</taxon>
        <taxon>Pseudomonadati</taxon>
        <taxon>Pseudomonadota</taxon>
        <taxon>Alphaproteobacteria</taxon>
        <taxon>Sphingomonadales</taxon>
        <taxon>Sphingomonadaceae</taxon>
        <taxon>Sphingomonas</taxon>
    </lineage>
</organism>
<sequence>MRICRVFRGVMAFALISASSFPGTSAPAGAAHRIPGHPAIPERRVDMTFRSDPLVTLAGTLSLPVSTEGGPVPVVLILPGHGPWEGGGFPDLVARLARLGIASFEYDKRGIGQSLGSFDDRMEPITRDAAAAVAFLRTRPEIDPRRIAVLGMSQGGAVAPALAAADGDIAAVVTLAGPAGKRGAMFLDSMREVLRRGGMEAAAAQRVAVAAAPLMTAMSQHAAPASLVPLKGAVAGALVEAGWNREQADGALATLADPVVVSQFGVGTSEALSALRVGVLAVYAAEDDIVLGTIAQPAARAALAGNPDATVIELPAVNHVFQQRSVDLAGRHSFSGPSVSDAMTLDVVSGWLARRLAPVSAMARD</sequence>
<dbReference type="InterPro" id="IPR053145">
    <property type="entry name" value="AB_hydrolase_Est10"/>
</dbReference>
<evidence type="ECO:0000313" key="4">
    <source>
        <dbReference type="Proteomes" id="UP000788153"/>
    </source>
</evidence>
<keyword evidence="1" id="KW-0732">Signal</keyword>
<dbReference type="Pfam" id="PF12146">
    <property type="entry name" value="Hydrolase_4"/>
    <property type="match status" value="1"/>
</dbReference>
<dbReference type="Proteomes" id="UP000788153">
    <property type="component" value="Unassembled WGS sequence"/>
</dbReference>
<proteinExistence type="predicted"/>
<gene>
    <name evidence="3" type="ORF">FHT01_001703</name>
</gene>
<dbReference type="InterPro" id="IPR022742">
    <property type="entry name" value="Hydrolase_4"/>
</dbReference>
<dbReference type="Gene3D" id="3.40.50.1820">
    <property type="entry name" value="alpha/beta hydrolase"/>
    <property type="match status" value="1"/>
</dbReference>
<accession>A0ABX0U454</accession>
<dbReference type="EMBL" id="JAASQP010000001">
    <property type="protein sequence ID" value="NIJ24161.1"/>
    <property type="molecule type" value="Genomic_DNA"/>
</dbReference>
<dbReference type="InterPro" id="IPR029058">
    <property type="entry name" value="AB_hydrolase_fold"/>
</dbReference>
<feature type="domain" description="Serine aminopeptidase S33" evidence="2">
    <location>
        <begin position="73"/>
        <end position="192"/>
    </location>
</feature>
<feature type="signal peptide" evidence="1">
    <location>
        <begin position="1"/>
        <end position="30"/>
    </location>
</feature>
<dbReference type="SUPFAM" id="SSF53474">
    <property type="entry name" value="alpha/beta-Hydrolases"/>
    <property type="match status" value="1"/>
</dbReference>
<comment type="caution">
    <text evidence="3">The sequence shown here is derived from an EMBL/GenBank/DDBJ whole genome shotgun (WGS) entry which is preliminary data.</text>
</comment>
<feature type="chain" id="PRO_5046128543" description="Serine aminopeptidase S33 domain-containing protein" evidence="1">
    <location>
        <begin position="31"/>
        <end position="365"/>
    </location>
</feature>
<reference evidence="3 4" key="1">
    <citation type="submission" date="2020-03" db="EMBL/GenBank/DDBJ databases">
        <title>Genomic Encyclopedia of Type Strains, Phase IV (KMG-IV): sequencing the most valuable type-strain genomes for metagenomic binning, comparative biology and taxonomic classification.</title>
        <authorList>
            <person name="Goeker M."/>
        </authorList>
    </citation>
    <scope>NUCLEOTIDE SEQUENCE [LARGE SCALE GENOMIC DNA]</scope>
    <source>
        <strain evidence="3 4">DSM 22753</strain>
    </source>
</reference>
<evidence type="ECO:0000313" key="3">
    <source>
        <dbReference type="EMBL" id="NIJ24161.1"/>
    </source>
</evidence>
<dbReference type="PANTHER" id="PTHR43265">
    <property type="entry name" value="ESTERASE ESTD"/>
    <property type="match status" value="1"/>
</dbReference>
<name>A0ABX0U454_9SPHN</name>
<protein>
    <recommendedName>
        <fullName evidence="2">Serine aminopeptidase S33 domain-containing protein</fullName>
    </recommendedName>
</protein>
<dbReference type="RefSeq" id="WP_140046561.1">
    <property type="nucleotide sequence ID" value="NZ_BAAAEV010000001.1"/>
</dbReference>
<dbReference type="PANTHER" id="PTHR43265:SF1">
    <property type="entry name" value="ESTERASE ESTD"/>
    <property type="match status" value="1"/>
</dbReference>
<keyword evidence="4" id="KW-1185">Reference proteome</keyword>
<evidence type="ECO:0000259" key="2">
    <source>
        <dbReference type="Pfam" id="PF12146"/>
    </source>
</evidence>